<keyword evidence="1" id="KW-0175">Coiled coil</keyword>
<evidence type="ECO:0000256" key="1">
    <source>
        <dbReference type="SAM" id="Coils"/>
    </source>
</evidence>
<feature type="coiled-coil region" evidence="1">
    <location>
        <begin position="10"/>
        <end position="55"/>
    </location>
</feature>
<evidence type="ECO:0000313" key="2">
    <source>
        <dbReference type="EMBL" id="SDK68574.1"/>
    </source>
</evidence>
<sequence length="59" mass="6601">MAQALKDAKLEAHLEAVEKHKALLEKLHLNGNAHLDEVNNSLEQLAMTLEEYLKIIGIP</sequence>
<evidence type="ECO:0000313" key="3">
    <source>
        <dbReference type="Proteomes" id="UP000198629"/>
    </source>
</evidence>
<gene>
    <name evidence="2" type="ORF">SAMN05192566_2046</name>
</gene>
<dbReference type="OrthoDB" id="8538615at2"/>
<keyword evidence="3" id="KW-1185">Reference proteome</keyword>
<name>A0A1G9DXH2_9PROT</name>
<dbReference type="EMBL" id="FNFX01000004">
    <property type="protein sequence ID" value="SDK68574.1"/>
    <property type="molecule type" value="Genomic_DNA"/>
</dbReference>
<organism evidence="2 3">
    <name type="scientific">Methylophilus rhizosphaerae</name>
    <dbReference type="NCBI Taxonomy" id="492660"/>
    <lineage>
        <taxon>Bacteria</taxon>
        <taxon>Pseudomonadati</taxon>
        <taxon>Pseudomonadota</taxon>
        <taxon>Betaproteobacteria</taxon>
        <taxon>Nitrosomonadales</taxon>
        <taxon>Methylophilaceae</taxon>
        <taxon>Methylophilus</taxon>
    </lineage>
</organism>
<dbReference type="RefSeq" id="WP_091472055.1">
    <property type="nucleotide sequence ID" value="NZ_FNFX01000004.1"/>
</dbReference>
<dbReference type="Proteomes" id="UP000198629">
    <property type="component" value="Unassembled WGS sequence"/>
</dbReference>
<reference evidence="3" key="1">
    <citation type="submission" date="2016-10" db="EMBL/GenBank/DDBJ databases">
        <authorList>
            <person name="Varghese N."/>
            <person name="Submissions S."/>
        </authorList>
    </citation>
    <scope>NUCLEOTIDE SEQUENCE [LARGE SCALE GENOMIC DNA]</scope>
    <source>
        <strain evidence="3">CBMB127</strain>
    </source>
</reference>
<dbReference type="AlphaFoldDB" id="A0A1G9DXH2"/>
<accession>A0A1G9DXH2</accession>
<proteinExistence type="predicted"/>
<protein>
    <submittedName>
        <fullName evidence="2">Uncharacterized protein</fullName>
    </submittedName>
</protein>